<keyword evidence="5" id="KW-1185">Reference proteome</keyword>
<dbReference type="GO" id="GO:0031415">
    <property type="term" value="C:NatA complex"/>
    <property type="evidence" value="ECO:0007669"/>
    <property type="project" value="TreeGrafter"/>
</dbReference>
<comment type="caution">
    <text evidence="4">The sequence shown here is derived from an EMBL/GenBank/DDBJ whole genome shotgun (WGS) entry which is preliminary data.</text>
</comment>
<protein>
    <submittedName>
        <fullName evidence="4">Acyl-CoA N-acyltransferase</fullName>
    </submittedName>
</protein>
<dbReference type="Proteomes" id="UP000326924">
    <property type="component" value="Unassembled WGS sequence"/>
</dbReference>
<keyword evidence="2 4" id="KW-0012">Acyltransferase</keyword>
<dbReference type="AlphaFoldDB" id="A0A5J5ECK4"/>
<dbReference type="Gene3D" id="3.40.630.30">
    <property type="match status" value="1"/>
</dbReference>
<dbReference type="Pfam" id="PF00583">
    <property type="entry name" value="Acetyltransf_1"/>
    <property type="match status" value="1"/>
</dbReference>
<dbReference type="OrthoDB" id="47374at2759"/>
<reference evidence="4 5" key="1">
    <citation type="submission" date="2019-09" db="EMBL/GenBank/DDBJ databases">
        <title>Draft genome of the ectomycorrhizal ascomycete Sphaerosporella brunnea.</title>
        <authorList>
            <consortium name="DOE Joint Genome Institute"/>
            <person name="Benucci G.M."/>
            <person name="Marozzi G."/>
            <person name="Antonielli L."/>
            <person name="Sanchez S."/>
            <person name="Marco P."/>
            <person name="Wang X."/>
            <person name="Falini L.B."/>
            <person name="Barry K."/>
            <person name="Haridas S."/>
            <person name="Lipzen A."/>
            <person name="Labutti K."/>
            <person name="Grigoriev I.V."/>
            <person name="Murat C."/>
            <person name="Martin F."/>
            <person name="Albertini E."/>
            <person name="Donnini D."/>
            <person name="Bonito G."/>
        </authorList>
    </citation>
    <scope>NUCLEOTIDE SEQUENCE [LARGE SCALE GENOMIC DNA]</scope>
    <source>
        <strain evidence="4 5">Sb_GMNB300</strain>
    </source>
</reference>
<dbReference type="InParanoid" id="A0A5J5ECK4"/>
<evidence type="ECO:0000256" key="2">
    <source>
        <dbReference type="ARBA" id="ARBA00023315"/>
    </source>
</evidence>
<dbReference type="PANTHER" id="PTHR42919:SF8">
    <property type="entry name" value="N-ALPHA-ACETYLTRANSFERASE 50"/>
    <property type="match status" value="1"/>
</dbReference>
<dbReference type="GO" id="GO:0016747">
    <property type="term" value="F:acyltransferase activity, transferring groups other than amino-acyl groups"/>
    <property type="evidence" value="ECO:0007669"/>
    <property type="project" value="InterPro"/>
</dbReference>
<dbReference type="PROSITE" id="PS51186">
    <property type="entry name" value="GNAT"/>
    <property type="match status" value="1"/>
</dbReference>
<dbReference type="InterPro" id="IPR000182">
    <property type="entry name" value="GNAT_dom"/>
</dbReference>
<name>A0A5J5ECK4_9PEZI</name>
<evidence type="ECO:0000313" key="4">
    <source>
        <dbReference type="EMBL" id="KAA8892993.1"/>
    </source>
</evidence>
<feature type="domain" description="N-acetyltransferase" evidence="3">
    <location>
        <begin position="11"/>
        <end position="170"/>
    </location>
</feature>
<dbReference type="PANTHER" id="PTHR42919">
    <property type="entry name" value="N-ALPHA-ACETYLTRANSFERASE"/>
    <property type="match status" value="1"/>
</dbReference>
<evidence type="ECO:0000259" key="3">
    <source>
        <dbReference type="PROSITE" id="PS51186"/>
    </source>
</evidence>
<dbReference type="InterPro" id="IPR051556">
    <property type="entry name" value="N-term/lysine_N-AcTrnsfr"/>
</dbReference>
<organism evidence="4 5">
    <name type="scientific">Sphaerosporella brunnea</name>
    <dbReference type="NCBI Taxonomy" id="1250544"/>
    <lineage>
        <taxon>Eukaryota</taxon>
        <taxon>Fungi</taxon>
        <taxon>Dikarya</taxon>
        <taxon>Ascomycota</taxon>
        <taxon>Pezizomycotina</taxon>
        <taxon>Pezizomycetes</taxon>
        <taxon>Pezizales</taxon>
        <taxon>Pyronemataceae</taxon>
        <taxon>Sphaerosporella</taxon>
    </lineage>
</organism>
<gene>
    <name evidence="4" type="ORF">FN846DRAFT_588112</name>
</gene>
<dbReference type="GO" id="GO:0007064">
    <property type="term" value="P:mitotic sister chromatid cohesion"/>
    <property type="evidence" value="ECO:0007669"/>
    <property type="project" value="TreeGrafter"/>
</dbReference>
<dbReference type="SUPFAM" id="SSF55729">
    <property type="entry name" value="Acyl-CoA N-acyltransferases (Nat)"/>
    <property type="match status" value="1"/>
</dbReference>
<keyword evidence="1 4" id="KW-0808">Transferase</keyword>
<dbReference type="EMBL" id="VXIS01000530">
    <property type="protein sequence ID" value="KAA8892993.1"/>
    <property type="molecule type" value="Genomic_DNA"/>
</dbReference>
<proteinExistence type="predicted"/>
<dbReference type="InterPro" id="IPR016181">
    <property type="entry name" value="Acyl_CoA_acyltransferase"/>
</dbReference>
<sequence length="183" mass="20307">MSPPLTPPPQLHLAPASDPKNISSLKRLNTLLLPIPYRESFYSDILSNATDSALSRVAFWEGSISIVGGIRARWELTDGTLPKEPIADITTIRGGKIYLMTICVLSPFRGVGVAAALLADVVETAKRWGVEEVYAHVWQENRDALEWYRKRGFVVDEGVVEGYYMRLKPGGARIVRLRIKGVS</sequence>
<accession>A0A5J5ECK4</accession>
<evidence type="ECO:0000313" key="5">
    <source>
        <dbReference type="Proteomes" id="UP000326924"/>
    </source>
</evidence>
<dbReference type="CDD" id="cd04301">
    <property type="entry name" value="NAT_SF"/>
    <property type="match status" value="1"/>
</dbReference>
<evidence type="ECO:0000256" key="1">
    <source>
        <dbReference type="ARBA" id="ARBA00022679"/>
    </source>
</evidence>